<dbReference type="PANTHER" id="PTHR43591:SF110">
    <property type="entry name" value="RHODANESE DOMAIN-CONTAINING PROTEIN"/>
    <property type="match status" value="1"/>
</dbReference>
<keyword evidence="3" id="KW-1185">Reference proteome</keyword>
<dbReference type="Proteomes" id="UP000613580">
    <property type="component" value="Unassembled WGS sequence"/>
</dbReference>
<evidence type="ECO:0000259" key="1">
    <source>
        <dbReference type="Pfam" id="PF13847"/>
    </source>
</evidence>
<accession>A0A8H6TSU9</accession>
<gene>
    <name evidence="2" type="ORF">HMN09_00024100</name>
</gene>
<dbReference type="Gene3D" id="3.40.50.150">
    <property type="entry name" value="Vaccinia Virus protein VP39"/>
    <property type="match status" value="1"/>
</dbReference>
<dbReference type="CDD" id="cd02440">
    <property type="entry name" value="AdoMet_MTases"/>
    <property type="match status" value="1"/>
</dbReference>
<dbReference type="OrthoDB" id="184880at2759"/>
<name>A0A8H6TSU9_MYCCL</name>
<dbReference type="EMBL" id="JACAZE010000001">
    <property type="protein sequence ID" value="KAF7322459.1"/>
    <property type="molecule type" value="Genomic_DNA"/>
</dbReference>
<dbReference type="PANTHER" id="PTHR43591">
    <property type="entry name" value="METHYLTRANSFERASE"/>
    <property type="match status" value="1"/>
</dbReference>
<dbReference type="SUPFAM" id="SSF53335">
    <property type="entry name" value="S-adenosyl-L-methionine-dependent methyltransferases"/>
    <property type="match status" value="1"/>
</dbReference>
<reference evidence="2" key="1">
    <citation type="submission" date="2020-05" db="EMBL/GenBank/DDBJ databases">
        <title>Mycena genomes resolve the evolution of fungal bioluminescence.</title>
        <authorList>
            <person name="Tsai I.J."/>
        </authorList>
    </citation>
    <scope>NUCLEOTIDE SEQUENCE</scope>
    <source>
        <strain evidence="2">110903Hualien_Pintung</strain>
    </source>
</reference>
<dbReference type="Pfam" id="PF13847">
    <property type="entry name" value="Methyltransf_31"/>
    <property type="match status" value="1"/>
</dbReference>
<evidence type="ECO:0000313" key="2">
    <source>
        <dbReference type="EMBL" id="KAF7322459.1"/>
    </source>
</evidence>
<sequence>MDPAPITHAPRDHQEYPGAQYILPTDGLERKRLAVQHALVKRMFEDRILFPPIHLAKGDKVLDSGTGSGTWLLDLATSVDASVEMIGFDIESRLFPVDPPRNITFRVNSVVDLPAEWSNTFTLVNQRLVVLGLEIPQWPLALGEMFRVLRPGGWVQFLEMVPEHVGETGRPNTDQLIALMQAVGKARNIYLGCAYNLPKMLADAGFVDIQQEWRIQKIGKGVEEDSAQKENMMELFRGMKTPVLKAGGFGIVSSEADYDALLEGMGREWEEMPATDHDVAAIWARKPSESGTV</sequence>
<dbReference type="InterPro" id="IPR029063">
    <property type="entry name" value="SAM-dependent_MTases_sf"/>
</dbReference>
<dbReference type="InterPro" id="IPR025714">
    <property type="entry name" value="Methyltranfer_dom"/>
</dbReference>
<keyword evidence="2" id="KW-0489">Methyltransferase</keyword>
<protein>
    <submittedName>
        <fullName evidence="2">S-adenosyl-L-methionine-dependent methyltransferase</fullName>
    </submittedName>
</protein>
<keyword evidence="2" id="KW-0808">Transferase</keyword>
<evidence type="ECO:0000313" key="3">
    <source>
        <dbReference type="Proteomes" id="UP000613580"/>
    </source>
</evidence>
<organism evidence="2 3">
    <name type="scientific">Mycena chlorophos</name>
    <name type="common">Agaric fungus</name>
    <name type="synonym">Agaricus chlorophos</name>
    <dbReference type="NCBI Taxonomy" id="658473"/>
    <lineage>
        <taxon>Eukaryota</taxon>
        <taxon>Fungi</taxon>
        <taxon>Dikarya</taxon>
        <taxon>Basidiomycota</taxon>
        <taxon>Agaricomycotina</taxon>
        <taxon>Agaricomycetes</taxon>
        <taxon>Agaricomycetidae</taxon>
        <taxon>Agaricales</taxon>
        <taxon>Marasmiineae</taxon>
        <taxon>Mycenaceae</taxon>
        <taxon>Mycena</taxon>
    </lineage>
</organism>
<dbReference type="GO" id="GO:0032259">
    <property type="term" value="P:methylation"/>
    <property type="evidence" value="ECO:0007669"/>
    <property type="project" value="UniProtKB-KW"/>
</dbReference>
<dbReference type="AlphaFoldDB" id="A0A8H6TSU9"/>
<feature type="domain" description="Methyltransferase" evidence="1">
    <location>
        <begin position="57"/>
        <end position="173"/>
    </location>
</feature>
<comment type="caution">
    <text evidence="2">The sequence shown here is derived from an EMBL/GenBank/DDBJ whole genome shotgun (WGS) entry which is preliminary data.</text>
</comment>
<proteinExistence type="predicted"/>
<dbReference type="GO" id="GO:0008168">
    <property type="term" value="F:methyltransferase activity"/>
    <property type="evidence" value="ECO:0007669"/>
    <property type="project" value="UniProtKB-KW"/>
</dbReference>